<dbReference type="InterPro" id="IPR015590">
    <property type="entry name" value="Aldehyde_DH_dom"/>
</dbReference>
<dbReference type="Gene3D" id="3.40.309.10">
    <property type="entry name" value="Aldehyde Dehydrogenase, Chain A, domain 2"/>
    <property type="match status" value="1"/>
</dbReference>
<accession>A0A1I3WFZ3</accession>
<evidence type="ECO:0000313" key="5">
    <source>
        <dbReference type="Proteomes" id="UP000183557"/>
    </source>
</evidence>
<dbReference type="InterPro" id="IPR051020">
    <property type="entry name" value="ALDH-related_metabolic_enz"/>
</dbReference>
<keyword evidence="2" id="KW-0560">Oxidoreductase</keyword>
<evidence type="ECO:0000256" key="2">
    <source>
        <dbReference type="ARBA" id="ARBA00023002"/>
    </source>
</evidence>
<gene>
    <name evidence="4" type="ORF">SAMN04487936_106321</name>
</gene>
<dbReference type="InterPro" id="IPR016161">
    <property type="entry name" value="Ald_DH/histidinol_DH"/>
</dbReference>
<sequence>MLKERQAKLYINGKWQEGSDYYELKSPYNGDFITEVSLTTPQEVEEALVSAERGKEKIKNLTSLERSKILEKASAIFEERLEECAQILTLENAKPIKSARGEIRRTIETYKFAAEEAKRVHGETIPMDAAASGAGRLAYTRKEPLGIIAAITPFNFPFNLVAHKLGPAIASGNSVVLKPAYQTPLSALLTAEIFEEAGLPPGVLNVVTGRGSMIGDILVQDPRVNMVTFTGSLEVGLGIKAKAGLKKVTLELGSNSGLIVDSTDDLDEVVAKSVVGSFAFAGQVCISIQRIYVQQRLYDEFVSKFVEQTKKLVTGDPRDENTDISAMIHFNEAERIEQWIEEAKTSNAKILCGGTREGSLFEPTIITEASSNLSINSDEAFAPIVTIQPYQEWEEAVTMINDSSYGLHAGVFTTSMEKAFDAAERMEVGGVLINDIPSFRVDHMPYGGVKNSGIGKEGIKYSVEEMLNLKMVGFNFG</sequence>
<dbReference type="InterPro" id="IPR016162">
    <property type="entry name" value="Ald_DH_N"/>
</dbReference>
<dbReference type="FunFam" id="3.40.605.10:FF:000007">
    <property type="entry name" value="NAD/NADP-dependent betaine aldehyde dehydrogenase"/>
    <property type="match status" value="1"/>
</dbReference>
<dbReference type="Gene3D" id="3.40.605.10">
    <property type="entry name" value="Aldehyde Dehydrogenase, Chain A, domain 1"/>
    <property type="match status" value="1"/>
</dbReference>
<dbReference type="OrthoDB" id="9762913at2"/>
<dbReference type="eggNOG" id="COG1012">
    <property type="taxonomic scope" value="Bacteria"/>
</dbReference>
<dbReference type="GO" id="GO:0008911">
    <property type="term" value="F:lactaldehyde dehydrogenase (NAD+) activity"/>
    <property type="evidence" value="ECO:0007669"/>
    <property type="project" value="TreeGrafter"/>
</dbReference>
<protein>
    <submittedName>
        <fullName evidence="4">Acyl-CoA reductase</fullName>
    </submittedName>
</protein>
<dbReference type="PANTHER" id="PTHR42991">
    <property type="entry name" value="ALDEHYDE DEHYDROGENASE"/>
    <property type="match status" value="1"/>
</dbReference>
<dbReference type="RefSeq" id="WP_075036914.1">
    <property type="nucleotide sequence ID" value="NZ_FOSB01000006.1"/>
</dbReference>
<dbReference type="STRING" id="240302.BN982_01644"/>
<proteinExistence type="inferred from homology"/>
<comment type="similarity">
    <text evidence="1">Belongs to the aldehyde dehydrogenase family.</text>
</comment>
<feature type="domain" description="Aldehyde dehydrogenase" evidence="3">
    <location>
        <begin position="16"/>
        <end position="472"/>
    </location>
</feature>
<dbReference type="Pfam" id="PF00171">
    <property type="entry name" value="Aldedh"/>
    <property type="match status" value="1"/>
</dbReference>
<dbReference type="PANTHER" id="PTHR42991:SF1">
    <property type="entry name" value="ALDEHYDE DEHYDROGENASE"/>
    <property type="match status" value="1"/>
</dbReference>
<dbReference type="SUPFAM" id="SSF53720">
    <property type="entry name" value="ALDH-like"/>
    <property type="match status" value="1"/>
</dbReference>
<name>A0A1I3WFZ3_HALDA</name>
<dbReference type="AlphaFoldDB" id="A0A1I3WFZ3"/>
<evidence type="ECO:0000259" key="3">
    <source>
        <dbReference type="Pfam" id="PF00171"/>
    </source>
</evidence>
<dbReference type="EMBL" id="FOSB01000006">
    <property type="protein sequence ID" value="SFK05361.1"/>
    <property type="molecule type" value="Genomic_DNA"/>
</dbReference>
<reference evidence="5" key="1">
    <citation type="submission" date="2016-10" db="EMBL/GenBank/DDBJ databases">
        <authorList>
            <person name="Varghese N."/>
            <person name="Submissions S."/>
        </authorList>
    </citation>
    <scope>NUCLEOTIDE SEQUENCE [LARGE SCALE GENOMIC DNA]</scope>
    <source>
        <strain evidence="5">CGMCC 1.3704</strain>
    </source>
</reference>
<dbReference type="Proteomes" id="UP000183557">
    <property type="component" value="Unassembled WGS sequence"/>
</dbReference>
<evidence type="ECO:0000313" key="4">
    <source>
        <dbReference type="EMBL" id="SFK05361.1"/>
    </source>
</evidence>
<dbReference type="CDD" id="cd07149">
    <property type="entry name" value="ALDH_y4uC"/>
    <property type="match status" value="1"/>
</dbReference>
<dbReference type="InterPro" id="IPR016163">
    <property type="entry name" value="Ald_DH_C"/>
</dbReference>
<organism evidence="4 5">
    <name type="scientific">Halobacillus dabanensis</name>
    <dbReference type="NCBI Taxonomy" id="240302"/>
    <lineage>
        <taxon>Bacteria</taxon>
        <taxon>Bacillati</taxon>
        <taxon>Bacillota</taxon>
        <taxon>Bacilli</taxon>
        <taxon>Bacillales</taxon>
        <taxon>Bacillaceae</taxon>
        <taxon>Halobacillus</taxon>
    </lineage>
</organism>
<evidence type="ECO:0000256" key="1">
    <source>
        <dbReference type="ARBA" id="ARBA00009986"/>
    </source>
</evidence>
<keyword evidence="5" id="KW-1185">Reference proteome</keyword>